<evidence type="ECO:0000313" key="2">
    <source>
        <dbReference type="Proteomes" id="UP000237105"/>
    </source>
</evidence>
<dbReference type="EMBL" id="JXTB01001000">
    <property type="protein sequence ID" value="PON31547.1"/>
    <property type="molecule type" value="Genomic_DNA"/>
</dbReference>
<organism evidence="1 2">
    <name type="scientific">Parasponia andersonii</name>
    <name type="common">Sponia andersonii</name>
    <dbReference type="NCBI Taxonomy" id="3476"/>
    <lineage>
        <taxon>Eukaryota</taxon>
        <taxon>Viridiplantae</taxon>
        <taxon>Streptophyta</taxon>
        <taxon>Embryophyta</taxon>
        <taxon>Tracheophyta</taxon>
        <taxon>Spermatophyta</taxon>
        <taxon>Magnoliopsida</taxon>
        <taxon>eudicotyledons</taxon>
        <taxon>Gunneridae</taxon>
        <taxon>Pentapetalae</taxon>
        <taxon>rosids</taxon>
        <taxon>fabids</taxon>
        <taxon>Rosales</taxon>
        <taxon>Cannabaceae</taxon>
        <taxon>Parasponia</taxon>
    </lineage>
</organism>
<dbReference type="AlphaFoldDB" id="A0A2P5A4S3"/>
<comment type="caution">
    <text evidence="1">The sequence shown here is derived from an EMBL/GenBank/DDBJ whole genome shotgun (WGS) entry which is preliminary data.</text>
</comment>
<proteinExistence type="predicted"/>
<reference evidence="2" key="1">
    <citation type="submission" date="2016-06" db="EMBL/GenBank/DDBJ databases">
        <title>Parallel loss of symbiosis genes in relatives of nitrogen-fixing non-legume Parasponia.</title>
        <authorList>
            <person name="Van Velzen R."/>
            <person name="Holmer R."/>
            <person name="Bu F."/>
            <person name="Rutten L."/>
            <person name="Van Zeijl A."/>
            <person name="Liu W."/>
            <person name="Santuari L."/>
            <person name="Cao Q."/>
            <person name="Sharma T."/>
            <person name="Shen D."/>
            <person name="Roswanjaya Y."/>
            <person name="Wardhani T."/>
            <person name="Kalhor M.S."/>
            <person name="Jansen J."/>
            <person name="Van den Hoogen J."/>
            <person name="Gungor B."/>
            <person name="Hartog M."/>
            <person name="Hontelez J."/>
            <person name="Verver J."/>
            <person name="Yang W.-C."/>
            <person name="Schijlen E."/>
            <person name="Repin R."/>
            <person name="Schilthuizen M."/>
            <person name="Schranz E."/>
            <person name="Heidstra R."/>
            <person name="Miyata K."/>
            <person name="Fedorova E."/>
            <person name="Kohlen W."/>
            <person name="Bisseling T."/>
            <person name="Smit S."/>
            <person name="Geurts R."/>
        </authorList>
    </citation>
    <scope>NUCLEOTIDE SEQUENCE [LARGE SCALE GENOMIC DNA]</scope>
    <source>
        <strain evidence="2">cv. WU1-14</strain>
    </source>
</reference>
<protein>
    <submittedName>
        <fullName evidence="1">Uncharacterized protein</fullName>
    </submittedName>
</protein>
<sequence length="132" mass="14739">EISISEKFCIVLFIFQRENFREREPIAKFRSSGAGGGCGSIALGHCLIPIRKRIFSGLHNGGVYQQPSNILQVLFVKQWCYIDLSGPCLSGEKISLIYKTNEEHSIIFSTALEHVTGTQSLKIYCSMDSFST</sequence>
<feature type="non-terminal residue" evidence="1">
    <location>
        <position position="1"/>
    </location>
</feature>
<keyword evidence="2" id="KW-1185">Reference proteome</keyword>
<accession>A0A2P5A4S3</accession>
<dbReference type="Proteomes" id="UP000237105">
    <property type="component" value="Unassembled WGS sequence"/>
</dbReference>
<name>A0A2P5A4S3_PARAD</name>
<gene>
    <name evidence="1" type="ORF">PanWU01x14_369070</name>
</gene>
<evidence type="ECO:0000313" key="1">
    <source>
        <dbReference type="EMBL" id="PON31547.1"/>
    </source>
</evidence>